<evidence type="ECO:0000256" key="1">
    <source>
        <dbReference type="ARBA" id="ARBA00004370"/>
    </source>
</evidence>
<organism evidence="10 11">
    <name type="scientific">Lactuca saligna</name>
    <name type="common">Willowleaf lettuce</name>
    <dbReference type="NCBI Taxonomy" id="75948"/>
    <lineage>
        <taxon>Eukaryota</taxon>
        <taxon>Viridiplantae</taxon>
        <taxon>Streptophyta</taxon>
        <taxon>Embryophyta</taxon>
        <taxon>Tracheophyta</taxon>
        <taxon>Spermatophyta</taxon>
        <taxon>Magnoliopsida</taxon>
        <taxon>eudicotyledons</taxon>
        <taxon>Gunneridae</taxon>
        <taxon>Pentapetalae</taxon>
        <taxon>asterids</taxon>
        <taxon>campanulids</taxon>
        <taxon>Asterales</taxon>
        <taxon>Asteraceae</taxon>
        <taxon>Cichorioideae</taxon>
        <taxon>Cichorieae</taxon>
        <taxon>Lactucinae</taxon>
        <taxon>Lactuca</taxon>
    </lineage>
</organism>
<evidence type="ECO:0000256" key="3">
    <source>
        <dbReference type="ARBA" id="ARBA00022448"/>
    </source>
</evidence>
<name>A0AA36E1V8_LACSI</name>
<evidence type="ECO:0000256" key="5">
    <source>
        <dbReference type="ARBA" id="ARBA00022927"/>
    </source>
</evidence>
<dbReference type="EMBL" id="OX465080">
    <property type="protein sequence ID" value="CAI9280254.1"/>
    <property type="molecule type" value="Genomic_DNA"/>
</dbReference>
<keyword evidence="8 9" id="KW-0472">Membrane</keyword>
<keyword evidence="11" id="KW-1185">Reference proteome</keyword>
<sequence>MALIFDPVTIFTGMNCPKALSPIQKLTTNTSINNRKSHHVFKKICITRPKILIGEDYGAKYAISVARGNHNGLNLNNEPFWLSPTKGFIRGIKSLFAFLAEQPSQLKYIEWPGFQNTLKTAMLTLVLVAMLIVGLSSVDSGLWYLLVKILRKPA</sequence>
<keyword evidence="3" id="KW-0813">Transport</keyword>
<dbReference type="PANTHER" id="PTHR37247:SF1">
    <property type="entry name" value="TRANSMEMBRANE PROTEIN"/>
    <property type="match status" value="1"/>
</dbReference>
<evidence type="ECO:0000313" key="10">
    <source>
        <dbReference type="EMBL" id="CAI9280254.1"/>
    </source>
</evidence>
<dbReference type="InterPro" id="IPR001901">
    <property type="entry name" value="Translocase_SecE/Sec61-g"/>
</dbReference>
<evidence type="ECO:0000256" key="7">
    <source>
        <dbReference type="ARBA" id="ARBA00023010"/>
    </source>
</evidence>
<comment type="subcellular location">
    <subcellularLocation>
        <location evidence="1">Membrane</location>
    </subcellularLocation>
</comment>
<evidence type="ECO:0000256" key="4">
    <source>
        <dbReference type="ARBA" id="ARBA00022692"/>
    </source>
</evidence>
<proteinExistence type="inferred from homology"/>
<evidence type="ECO:0000256" key="2">
    <source>
        <dbReference type="ARBA" id="ARBA00008274"/>
    </source>
</evidence>
<evidence type="ECO:0000256" key="9">
    <source>
        <dbReference type="SAM" id="Phobius"/>
    </source>
</evidence>
<comment type="similarity">
    <text evidence="2">Belongs to the SecE/SEC61-gamma family.</text>
</comment>
<dbReference type="PANTHER" id="PTHR37247">
    <property type="entry name" value="TRANSMEMBRANE PROTEIN"/>
    <property type="match status" value="1"/>
</dbReference>
<reference evidence="10" key="1">
    <citation type="submission" date="2023-04" db="EMBL/GenBank/DDBJ databases">
        <authorList>
            <person name="Vijverberg K."/>
            <person name="Xiong W."/>
            <person name="Schranz E."/>
        </authorList>
    </citation>
    <scope>NUCLEOTIDE SEQUENCE</scope>
</reference>
<dbReference type="AlphaFoldDB" id="A0AA36E1V8"/>
<keyword evidence="4 9" id="KW-0812">Transmembrane</keyword>
<evidence type="ECO:0000313" key="11">
    <source>
        <dbReference type="Proteomes" id="UP001177003"/>
    </source>
</evidence>
<protein>
    <submittedName>
        <fullName evidence="10">Uncharacterized protein</fullName>
    </submittedName>
</protein>
<keyword evidence="5" id="KW-0653">Protein transport</keyword>
<dbReference type="Proteomes" id="UP001177003">
    <property type="component" value="Chromosome 4"/>
</dbReference>
<feature type="transmembrane region" description="Helical" evidence="9">
    <location>
        <begin position="121"/>
        <end position="146"/>
    </location>
</feature>
<evidence type="ECO:0000256" key="8">
    <source>
        <dbReference type="ARBA" id="ARBA00023136"/>
    </source>
</evidence>
<gene>
    <name evidence="10" type="ORF">LSALG_LOCUS20010</name>
</gene>
<keyword evidence="7" id="KW-0811">Translocation</keyword>
<evidence type="ECO:0000256" key="6">
    <source>
        <dbReference type="ARBA" id="ARBA00022989"/>
    </source>
</evidence>
<keyword evidence="6 9" id="KW-1133">Transmembrane helix</keyword>
<dbReference type="Pfam" id="PF00584">
    <property type="entry name" value="SecE"/>
    <property type="match status" value="1"/>
</dbReference>
<dbReference type="GO" id="GO:0006886">
    <property type="term" value="P:intracellular protein transport"/>
    <property type="evidence" value="ECO:0007669"/>
    <property type="project" value="InterPro"/>
</dbReference>
<accession>A0AA36E1V8</accession>
<dbReference type="GO" id="GO:0016020">
    <property type="term" value="C:membrane"/>
    <property type="evidence" value="ECO:0007669"/>
    <property type="project" value="UniProtKB-SubCell"/>
</dbReference>
<dbReference type="GO" id="GO:0006605">
    <property type="term" value="P:protein targeting"/>
    <property type="evidence" value="ECO:0007669"/>
    <property type="project" value="InterPro"/>
</dbReference>